<feature type="compositionally biased region" description="Polar residues" evidence="1">
    <location>
        <begin position="32"/>
        <end position="43"/>
    </location>
</feature>
<feature type="compositionally biased region" description="Pro residues" evidence="1">
    <location>
        <begin position="140"/>
        <end position="150"/>
    </location>
</feature>
<dbReference type="AlphaFoldDB" id="A0A0D3KA69"/>
<feature type="compositionally biased region" description="Gly residues" evidence="1">
    <location>
        <begin position="156"/>
        <end position="166"/>
    </location>
</feature>
<accession>A0A0D3KA69</accession>
<feature type="compositionally biased region" description="Basic and acidic residues" evidence="1">
    <location>
        <begin position="1"/>
        <end position="16"/>
    </location>
</feature>
<dbReference type="HOGENOM" id="CLU_1024637_0_0_1"/>
<dbReference type="Proteomes" id="UP000013827">
    <property type="component" value="Unassembled WGS sequence"/>
</dbReference>
<keyword evidence="3" id="KW-1185">Reference proteome</keyword>
<dbReference type="KEGG" id="ehx:EMIHUDRAFT_230648"/>
<reference evidence="2" key="2">
    <citation type="submission" date="2024-10" db="UniProtKB">
        <authorList>
            <consortium name="EnsemblProtists"/>
        </authorList>
    </citation>
    <scope>IDENTIFICATION</scope>
</reference>
<evidence type="ECO:0000256" key="1">
    <source>
        <dbReference type="SAM" id="MobiDB-lite"/>
    </source>
</evidence>
<dbReference type="GeneID" id="17277927"/>
<sequence>MSGEPDRELVDRELPDRFPSAGKASGKKRVSSIFTSPALSSSEPDPATARSVMVGHRCSSTLGLPFSLKSSTSRRTHSECDPSVEALSAKRAEVSVSVLHERSLPLQVSTKLLTGRVRVGMAGGGRDRGPPSEGAAAEGPPLPSPPPPPQASGDLVRGGGVEGGSAAGEDAAAGPTEVPSAKPESFPDIAPGGPPQLAGGAPTADGPTPRAQRFLIVRSNAAPESCKGLEGGKDRRATFDDVGDHNVTTKTILGARAH</sequence>
<reference evidence="3" key="1">
    <citation type="journal article" date="2013" name="Nature">
        <title>Pan genome of the phytoplankton Emiliania underpins its global distribution.</title>
        <authorList>
            <person name="Read B.A."/>
            <person name="Kegel J."/>
            <person name="Klute M.J."/>
            <person name="Kuo A."/>
            <person name="Lefebvre S.C."/>
            <person name="Maumus F."/>
            <person name="Mayer C."/>
            <person name="Miller J."/>
            <person name="Monier A."/>
            <person name="Salamov A."/>
            <person name="Young J."/>
            <person name="Aguilar M."/>
            <person name="Claverie J.M."/>
            <person name="Frickenhaus S."/>
            <person name="Gonzalez K."/>
            <person name="Herman E.K."/>
            <person name="Lin Y.C."/>
            <person name="Napier J."/>
            <person name="Ogata H."/>
            <person name="Sarno A.F."/>
            <person name="Shmutz J."/>
            <person name="Schroeder D."/>
            <person name="de Vargas C."/>
            <person name="Verret F."/>
            <person name="von Dassow P."/>
            <person name="Valentin K."/>
            <person name="Van de Peer Y."/>
            <person name="Wheeler G."/>
            <person name="Dacks J.B."/>
            <person name="Delwiche C.F."/>
            <person name="Dyhrman S.T."/>
            <person name="Glockner G."/>
            <person name="John U."/>
            <person name="Richards T."/>
            <person name="Worden A.Z."/>
            <person name="Zhang X."/>
            <person name="Grigoriev I.V."/>
            <person name="Allen A.E."/>
            <person name="Bidle K."/>
            <person name="Borodovsky M."/>
            <person name="Bowler C."/>
            <person name="Brownlee C."/>
            <person name="Cock J.M."/>
            <person name="Elias M."/>
            <person name="Gladyshev V.N."/>
            <person name="Groth M."/>
            <person name="Guda C."/>
            <person name="Hadaegh A."/>
            <person name="Iglesias-Rodriguez M.D."/>
            <person name="Jenkins J."/>
            <person name="Jones B.M."/>
            <person name="Lawson T."/>
            <person name="Leese F."/>
            <person name="Lindquist E."/>
            <person name="Lobanov A."/>
            <person name="Lomsadze A."/>
            <person name="Malik S.B."/>
            <person name="Marsh M.E."/>
            <person name="Mackinder L."/>
            <person name="Mock T."/>
            <person name="Mueller-Roeber B."/>
            <person name="Pagarete A."/>
            <person name="Parker M."/>
            <person name="Probert I."/>
            <person name="Quesneville H."/>
            <person name="Raines C."/>
            <person name="Rensing S.A."/>
            <person name="Riano-Pachon D.M."/>
            <person name="Richier S."/>
            <person name="Rokitta S."/>
            <person name="Shiraiwa Y."/>
            <person name="Soanes D.M."/>
            <person name="van der Giezen M."/>
            <person name="Wahlund T.M."/>
            <person name="Williams B."/>
            <person name="Wilson W."/>
            <person name="Wolfe G."/>
            <person name="Wurch L.L."/>
        </authorList>
    </citation>
    <scope>NUCLEOTIDE SEQUENCE</scope>
</reference>
<evidence type="ECO:0000313" key="2">
    <source>
        <dbReference type="EnsemblProtists" id="EOD32654"/>
    </source>
</evidence>
<name>A0A0D3KA69_EMIH1</name>
<evidence type="ECO:0000313" key="3">
    <source>
        <dbReference type="Proteomes" id="UP000013827"/>
    </source>
</evidence>
<dbReference type="RefSeq" id="XP_005785083.1">
    <property type="nucleotide sequence ID" value="XM_005785026.1"/>
</dbReference>
<feature type="compositionally biased region" description="Low complexity" evidence="1">
    <location>
        <begin position="195"/>
        <end position="204"/>
    </location>
</feature>
<dbReference type="PaxDb" id="2903-EOD32654"/>
<feature type="region of interest" description="Disordered" evidence="1">
    <location>
        <begin position="110"/>
        <end position="211"/>
    </location>
</feature>
<protein>
    <submittedName>
        <fullName evidence="2">Uncharacterized protein</fullName>
    </submittedName>
</protein>
<feature type="region of interest" description="Disordered" evidence="1">
    <location>
        <begin position="1"/>
        <end position="83"/>
    </location>
</feature>
<proteinExistence type="predicted"/>
<organism evidence="2 3">
    <name type="scientific">Emiliania huxleyi (strain CCMP1516)</name>
    <dbReference type="NCBI Taxonomy" id="280463"/>
    <lineage>
        <taxon>Eukaryota</taxon>
        <taxon>Haptista</taxon>
        <taxon>Haptophyta</taxon>
        <taxon>Prymnesiophyceae</taxon>
        <taxon>Isochrysidales</taxon>
        <taxon>Noelaerhabdaceae</taxon>
        <taxon>Emiliania</taxon>
    </lineage>
</organism>
<feature type="compositionally biased region" description="Polar residues" evidence="1">
    <location>
        <begin position="58"/>
        <end position="73"/>
    </location>
</feature>
<dbReference type="EnsemblProtists" id="EOD32654">
    <property type="protein sequence ID" value="EOD32654"/>
    <property type="gene ID" value="EMIHUDRAFT_230648"/>
</dbReference>